<accession>A0AAW2D7Q2</accession>
<sequence>MVSALIDTNTRSWKVEFIRSLFLPFEAITILNMPLSHNLPEDKIIWTRGITDGVLYPSYDGVPETISHALIDCEVAKRVWDCWKDCPVNLVSNYWVVSDSALEIITAGTSTDLENFFVAAWVIWYNRNQIVFEYTCQLPYQIWNFAMDYLKDVHGNRRSQLLHRTVESGKWETPPCGPLKSMLMEPLLSKEEILGLAWSLGTLEERFSLLALNISLVCSL</sequence>
<organism evidence="1 2">
    <name type="scientific">Lithocarpus litseifolius</name>
    <dbReference type="NCBI Taxonomy" id="425828"/>
    <lineage>
        <taxon>Eukaryota</taxon>
        <taxon>Viridiplantae</taxon>
        <taxon>Streptophyta</taxon>
        <taxon>Embryophyta</taxon>
        <taxon>Tracheophyta</taxon>
        <taxon>Spermatophyta</taxon>
        <taxon>Magnoliopsida</taxon>
        <taxon>eudicotyledons</taxon>
        <taxon>Gunneridae</taxon>
        <taxon>Pentapetalae</taxon>
        <taxon>rosids</taxon>
        <taxon>fabids</taxon>
        <taxon>Fagales</taxon>
        <taxon>Fagaceae</taxon>
        <taxon>Lithocarpus</taxon>
    </lineage>
</organism>
<protein>
    <recommendedName>
        <fullName evidence="3">Reverse transcriptase zinc-binding domain-containing protein</fullName>
    </recommendedName>
</protein>
<evidence type="ECO:0000313" key="2">
    <source>
        <dbReference type="Proteomes" id="UP001459277"/>
    </source>
</evidence>
<reference evidence="1 2" key="1">
    <citation type="submission" date="2024-01" db="EMBL/GenBank/DDBJ databases">
        <title>A telomere-to-telomere, gap-free genome of sweet tea (Lithocarpus litseifolius).</title>
        <authorList>
            <person name="Zhou J."/>
        </authorList>
    </citation>
    <scope>NUCLEOTIDE SEQUENCE [LARGE SCALE GENOMIC DNA]</scope>
    <source>
        <strain evidence="1">Zhou-2022a</strain>
        <tissue evidence="1">Leaf</tissue>
    </source>
</reference>
<evidence type="ECO:0008006" key="3">
    <source>
        <dbReference type="Google" id="ProtNLM"/>
    </source>
</evidence>
<dbReference type="EMBL" id="JAZDWU010000004">
    <property type="protein sequence ID" value="KAL0004716.1"/>
    <property type="molecule type" value="Genomic_DNA"/>
</dbReference>
<keyword evidence="2" id="KW-1185">Reference proteome</keyword>
<evidence type="ECO:0000313" key="1">
    <source>
        <dbReference type="EMBL" id="KAL0004716.1"/>
    </source>
</evidence>
<proteinExistence type="predicted"/>
<dbReference type="AlphaFoldDB" id="A0AAW2D7Q2"/>
<dbReference type="Proteomes" id="UP001459277">
    <property type="component" value="Unassembled WGS sequence"/>
</dbReference>
<gene>
    <name evidence="1" type="ORF">SO802_012277</name>
</gene>
<comment type="caution">
    <text evidence="1">The sequence shown here is derived from an EMBL/GenBank/DDBJ whole genome shotgun (WGS) entry which is preliminary data.</text>
</comment>
<name>A0AAW2D7Q2_9ROSI</name>